<feature type="region of interest" description="Disordered" evidence="1">
    <location>
        <begin position="1"/>
        <end position="29"/>
    </location>
</feature>
<organism evidence="2">
    <name type="scientific">uncultured Paludibacter sp</name>
    <dbReference type="NCBI Taxonomy" id="497635"/>
    <lineage>
        <taxon>Bacteria</taxon>
        <taxon>Pseudomonadati</taxon>
        <taxon>Bacteroidota</taxon>
        <taxon>Bacteroidia</taxon>
        <taxon>Bacteroidales</taxon>
        <taxon>Paludibacteraceae</taxon>
        <taxon>Paludibacter</taxon>
        <taxon>environmental samples</taxon>
    </lineage>
</organism>
<gene>
    <name evidence="2" type="ORF">TRIP_D440219</name>
</gene>
<dbReference type="EMBL" id="UPXZ01000039">
    <property type="protein sequence ID" value="VBB48201.1"/>
    <property type="molecule type" value="Genomic_DNA"/>
</dbReference>
<evidence type="ECO:0000256" key="1">
    <source>
        <dbReference type="SAM" id="MobiDB-lite"/>
    </source>
</evidence>
<feature type="compositionally biased region" description="Basic and acidic residues" evidence="1">
    <location>
        <begin position="1"/>
        <end position="10"/>
    </location>
</feature>
<evidence type="ECO:0000313" key="2">
    <source>
        <dbReference type="EMBL" id="VBB48201.1"/>
    </source>
</evidence>
<feature type="compositionally biased region" description="Polar residues" evidence="1">
    <location>
        <begin position="11"/>
        <end position="26"/>
    </location>
</feature>
<sequence length="117" mass="13445">MIENFRDKKNTNGFDKNPQNINTNGRPASIRNELKELIERDGEITIPAFQVRRINEDGSVVLNLPTQEQLAMKLIDWAVSKKGNDSLKAIQMIMEQIDGRPEQKIELQKEIEITLDI</sequence>
<accession>A0A653AJX8</accession>
<name>A0A653AJX8_9BACT</name>
<reference evidence="2" key="1">
    <citation type="submission" date="2018-07" db="EMBL/GenBank/DDBJ databases">
        <authorList>
            <consortium name="Genoscope - CEA"/>
            <person name="William W."/>
        </authorList>
    </citation>
    <scope>NUCLEOTIDE SEQUENCE</scope>
    <source>
        <strain evidence="2">IK1</strain>
    </source>
</reference>
<protein>
    <submittedName>
        <fullName evidence="2">Uncharacterized protein</fullName>
    </submittedName>
</protein>
<proteinExistence type="predicted"/>
<dbReference type="AlphaFoldDB" id="A0A653AJX8"/>